<name>A0A1R1MKV9_9BACT</name>
<dbReference type="InterPro" id="IPR011335">
    <property type="entry name" value="Restrct_endonuc-II-like"/>
</dbReference>
<dbReference type="Gene3D" id="3.40.1350.10">
    <property type="match status" value="1"/>
</dbReference>
<feature type="domain" description="Card1 endonuclease" evidence="1">
    <location>
        <begin position="210"/>
        <end position="297"/>
    </location>
</feature>
<dbReference type="EMBL" id="MOEN01000018">
    <property type="protein sequence ID" value="OMH40399.1"/>
    <property type="molecule type" value="Genomic_DNA"/>
</dbReference>
<evidence type="ECO:0000259" key="1">
    <source>
        <dbReference type="Pfam" id="PF09002"/>
    </source>
</evidence>
<dbReference type="GO" id="GO:0003676">
    <property type="term" value="F:nucleic acid binding"/>
    <property type="evidence" value="ECO:0007669"/>
    <property type="project" value="InterPro"/>
</dbReference>
<dbReference type="InterPro" id="IPR015093">
    <property type="entry name" value="Card1_endonucl_dom"/>
</dbReference>
<dbReference type="RefSeq" id="WP_076713119.1">
    <property type="nucleotide sequence ID" value="NZ_MOEN01000018.1"/>
</dbReference>
<dbReference type="Pfam" id="PF23400">
    <property type="entry name" value="CARF_Card1"/>
    <property type="match status" value="1"/>
</dbReference>
<evidence type="ECO:0008006" key="5">
    <source>
        <dbReference type="Google" id="ProtNLM"/>
    </source>
</evidence>
<reference evidence="3 4" key="1">
    <citation type="submission" date="2016-10" db="EMBL/GenBank/DDBJ databases">
        <title>Genome sequence of a sulfur-reducing bacterium Desulfurobacterium indicum K6013.</title>
        <authorList>
            <person name="Cao J."/>
            <person name="Shao Z."/>
            <person name="Alain K."/>
            <person name="Jebbar M."/>
        </authorList>
    </citation>
    <scope>NUCLEOTIDE SEQUENCE [LARGE SCALE GENOMIC DNA]</scope>
    <source>
        <strain evidence="3 4">K6013</strain>
    </source>
</reference>
<keyword evidence="4" id="KW-1185">Reference proteome</keyword>
<proteinExistence type="predicted"/>
<evidence type="ECO:0000313" key="3">
    <source>
        <dbReference type="EMBL" id="OMH40399.1"/>
    </source>
</evidence>
<dbReference type="SUPFAM" id="SSF52980">
    <property type="entry name" value="Restriction endonuclease-like"/>
    <property type="match status" value="1"/>
</dbReference>
<protein>
    <recommendedName>
        <fullName evidence="5">DUF1887 domain-containing protein</fullName>
    </recommendedName>
</protein>
<dbReference type="Gene3D" id="3.40.50.10770">
    <property type="entry name" value="Hypothetical protein VC1899 like domain (Restriction endonuclease-like)"/>
    <property type="match status" value="1"/>
</dbReference>
<dbReference type="InterPro" id="IPR056339">
    <property type="entry name" value="CARF_Card1"/>
</dbReference>
<dbReference type="OrthoDB" id="8477283at2"/>
<gene>
    <name evidence="3" type="ORF">BLW93_05590</name>
</gene>
<dbReference type="AlphaFoldDB" id="A0A1R1MKV9"/>
<comment type="caution">
    <text evidence="3">The sequence shown here is derived from an EMBL/GenBank/DDBJ whole genome shotgun (WGS) entry which is preliminary data.</text>
</comment>
<dbReference type="Pfam" id="PF09002">
    <property type="entry name" value="Card1_endonuc"/>
    <property type="match status" value="1"/>
</dbReference>
<dbReference type="InterPro" id="IPR011856">
    <property type="entry name" value="tRNA_endonuc-like_dom_sf"/>
</dbReference>
<feature type="domain" description="Card1 CARF" evidence="2">
    <location>
        <begin position="2"/>
        <end position="108"/>
    </location>
</feature>
<organism evidence="3 4">
    <name type="scientific">Desulfurobacterium indicum</name>
    <dbReference type="NCBI Taxonomy" id="1914305"/>
    <lineage>
        <taxon>Bacteria</taxon>
        <taxon>Pseudomonadati</taxon>
        <taxon>Aquificota</taxon>
        <taxon>Aquificia</taxon>
        <taxon>Desulfurobacteriales</taxon>
        <taxon>Desulfurobacteriaceae</taxon>
        <taxon>Desulfurobacterium</taxon>
    </lineage>
</organism>
<evidence type="ECO:0000313" key="4">
    <source>
        <dbReference type="Proteomes" id="UP000187408"/>
    </source>
</evidence>
<evidence type="ECO:0000259" key="2">
    <source>
        <dbReference type="Pfam" id="PF23400"/>
    </source>
</evidence>
<dbReference type="Proteomes" id="UP000187408">
    <property type="component" value="Unassembled WGS sequence"/>
</dbReference>
<sequence>MILVSPVSTQTFPIVVTALTLKPEKVILLSTPKVRKFEKFLKNVLTYSGIEVEIKTIEPYNRESIVSSVSDISDDVLYLLNCGTKYTAMVLFDIAGKDRVIYYTPGGKLLSLDGEVIAEIKNDLLDVEIHSAMYGFKIRSEIQEIDKIVERKPLTYYIAFNYKKIIPVVNKIQNQILSKNVLPLEFYSLAARYSLIKPHGGKYFVFDDSYLRGKWFEEFVFLKLIEKGFYDVHIGVVINWYDSDVVNEIDVIAVKNNRLHLFSCKTGKNINVFSKHLYELHELTKRIGGDFGKGYLCIAPVVSNAKKPSRKEFPSIPKKPFNLKDLDWQKFLNSEEGKRYKEVWSAYNSLKFLTKRANLMDLQILTVKDLISGDWH</sequence>
<accession>A0A1R1MKV9</accession>
<dbReference type="STRING" id="1914305.BLW93_05590"/>